<dbReference type="InterPro" id="IPR007526">
    <property type="entry name" value="SWIRM"/>
</dbReference>
<dbReference type="InterPro" id="IPR036388">
    <property type="entry name" value="WH-like_DNA-bd_sf"/>
</dbReference>
<evidence type="ECO:0000256" key="1">
    <source>
        <dbReference type="ARBA" id="ARBA00001974"/>
    </source>
</evidence>
<keyword evidence="5" id="KW-0560">Oxidoreductase</keyword>
<dbReference type="InterPro" id="IPR050281">
    <property type="entry name" value="Flavin_monoamine_oxidase"/>
</dbReference>
<organism evidence="9 10">
    <name type="scientific">Planoprotostelium fungivorum</name>
    <dbReference type="NCBI Taxonomy" id="1890364"/>
    <lineage>
        <taxon>Eukaryota</taxon>
        <taxon>Amoebozoa</taxon>
        <taxon>Evosea</taxon>
        <taxon>Variosea</taxon>
        <taxon>Cavosteliida</taxon>
        <taxon>Cavosteliaceae</taxon>
        <taxon>Planoprotostelium</taxon>
    </lineage>
</organism>
<dbReference type="AlphaFoldDB" id="A0A2P6NZZ4"/>
<dbReference type="OrthoDB" id="5046242at2759"/>
<evidence type="ECO:0000313" key="9">
    <source>
        <dbReference type="EMBL" id="PRP89531.1"/>
    </source>
</evidence>
<gene>
    <name evidence="9" type="ORF">PROFUN_00795</name>
</gene>
<dbReference type="EMBL" id="MDYQ01000002">
    <property type="protein sequence ID" value="PRP89531.1"/>
    <property type="molecule type" value="Genomic_DNA"/>
</dbReference>
<dbReference type="PANTHER" id="PTHR10742:SF410">
    <property type="entry name" value="LYSINE-SPECIFIC HISTONE DEMETHYLASE 2"/>
    <property type="match status" value="1"/>
</dbReference>
<evidence type="ECO:0000256" key="6">
    <source>
        <dbReference type="SAM" id="MobiDB-lite"/>
    </source>
</evidence>
<dbReference type="InterPro" id="IPR009040">
    <property type="entry name" value="Ferritin-like_diiron"/>
</dbReference>
<dbReference type="PROSITE" id="PS50934">
    <property type="entry name" value="SWIRM"/>
    <property type="match status" value="1"/>
</dbReference>
<evidence type="ECO:0000259" key="7">
    <source>
        <dbReference type="PROSITE" id="PS50905"/>
    </source>
</evidence>
<evidence type="ECO:0000256" key="5">
    <source>
        <dbReference type="ARBA" id="ARBA00023002"/>
    </source>
</evidence>
<keyword evidence="3" id="KW-0285">Flavoprotein</keyword>
<dbReference type="GO" id="GO:0141052">
    <property type="term" value="F:histone H3 demethylase activity"/>
    <property type="evidence" value="ECO:0007669"/>
    <property type="project" value="UniProtKB-ARBA"/>
</dbReference>
<evidence type="ECO:0000256" key="3">
    <source>
        <dbReference type="ARBA" id="ARBA00022630"/>
    </source>
</evidence>
<dbReference type="InParanoid" id="A0A2P6NZZ4"/>
<dbReference type="InterPro" id="IPR009057">
    <property type="entry name" value="Homeodomain-like_sf"/>
</dbReference>
<dbReference type="InterPro" id="IPR002937">
    <property type="entry name" value="Amino_oxidase"/>
</dbReference>
<dbReference type="Gene3D" id="1.10.10.10">
    <property type="entry name" value="Winged helix-like DNA-binding domain superfamily/Winged helix DNA-binding domain"/>
    <property type="match status" value="1"/>
</dbReference>
<reference evidence="9 10" key="1">
    <citation type="journal article" date="2018" name="Genome Biol. Evol.">
        <title>Multiple Roots of Fruiting Body Formation in Amoebozoa.</title>
        <authorList>
            <person name="Hillmann F."/>
            <person name="Forbes G."/>
            <person name="Novohradska S."/>
            <person name="Ferling I."/>
            <person name="Riege K."/>
            <person name="Groth M."/>
            <person name="Westermann M."/>
            <person name="Marz M."/>
            <person name="Spaller T."/>
            <person name="Winckler T."/>
            <person name="Schaap P."/>
            <person name="Glockner G."/>
        </authorList>
    </citation>
    <scope>NUCLEOTIDE SEQUENCE [LARGE SCALE GENOMIC DNA]</scope>
    <source>
        <strain evidence="9 10">Jena</strain>
    </source>
</reference>
<dbReference type="SUPFAM" id="SSF54373">
    <property type="entry name" value="FAD-linked reductases, C-terminal domain"/>
    <property type="match status" value="1"/>
</dbReference>
<dbReference type="PANTHER" id="PTHR10742">
    <property type="entry name" value="FLAVIN MONOAMINE OXIDASE"/>
    <property type="match status" value="1"/>
</dbReference>
<evidence type="ECO:0000259" key="8">
    <source>
        <dbReference type="PROSITE" id="PS50934"/>
    </source>
</evidence>
<dbReference type="Proteomes" id="UP000241769">
    <property type="component" value="Unassembled WGS sequence"/>
</dbReference>
<dbReference type="PRINTS" id="PR00420">
    <property type="entry name" value="RNGMNOXGNASE"/>
</dbReference>
<evidence type="ECO:0000313" key="10">
    <source>
        <dbReference type="Proteomes" id="UP000241769"/>
    </source>
</evidence>
<feature type="domain" description="SWIRM" evidence="8">
    <location>
        <begin position="194"/>
        <end position="294"/>
    </location>
</feature>
<evidence type="ECO:0000256" key="4">
    <source>
        <dbReference type="ARBA" id="ARBA00022827"/>
    </source>
</evidence>
<dbReference type="Gene3D" id="3.90.660.10">
    <property type="match status" value="1"/>
</dbReference>
<dbReference type="CDD" id="cd01041">
    <property type="entry name" value="Rubrerythrin"/>
    <property type="match status" value="1"/>
</dbReference>
<dbReference type="PROSITE" id="PS50905">
    <property type="entry name" value="FERRITIN_LIKE"/>
    <property type="match status" value="1"/>
</dbReference>
<name>A0A2P6NZZ4_9EUKA</name>
<dbReference type="Pfam" id="PF01593">
    <property type="entry name" value="Amino_oxidase"/>
    <property type="match status" value="1"/>
</dbReference>
<dbReference type="SUPFAM" id="SSF47240">
    <property type="entry name" value="Ferritin-like"/>
    <property type="match status" value="1"/>
</dbReference>
<keyword evidence="4" id="KW-0274">FAD</keyword>
<dbReference type="Gene3D" id="3.50.50.60">
    <property type="entry name" value="FAD/NAD(P)-binding domain"/>
    <property type="match status" value="1"/>
</dbReference>
<dbReference type="InterPro" id="IPR003251">
    <property type="entry name" value="Rr_diiron-bd_dom"/>
</dbReference>
<dbReference type="STRING" id="1890364.A0A2P6NZZ4"/>
<dbReference type="GO" id="GO:0016705">
    <property type="term" value="F:oxidoreductase activity, acting on paired donors, with incorporation or reduction of molecular oxygen"/>
    <property type="evidence" value="ECO:0007669"/>
    <property type="project" value="UniProtKB-ARBA"/>
</dbReference>
<accession>A0A2P6NZZ4</accession>
<dbReference type="Gene3D" id="1.20.1260.10">
    <property type="match status" value="1"/>
</dbReference>
<comment type="caution">
    <text evidence="9">The sequence shown here is derived from an EMBL/GenBank/DDBJ whole genome shotgun (WGS) entry which is preliminary data.</text>
</comment>
<dbReference type="InterPro" id="IPR036188">
    <property type="entry name" value="FAD/NAD-bd_sf"/>
</dbReference>
<dbReference type="GO" id="GO:0046872">
    <property type="term" value="F:metal ion binding"/>
    <property type="evidence" value="ECO:0007669"/>
    <property type="project" value="InterPro"/>
</dbReference>
<feature type="compositionally biased region" description="Polar residues" evidence="6">
    <location>
        <begin position="761"/>
        <end position="774"/>
    </location>
</feature>
<dbReference type="SUPFAM" id="SSF46689">
    <property type="entry name" value="Homeodomain-like"/>
    <property type="match status" value="1"/>
</dbReference>
<comment type="similarity">
    <text evidence="2">Belongs to the flavin monoamine oxidase family.</text>
</comment>
<dbReference type="InterPro" id="IPR009078">
    <property type="entry name" value="Ferritin-like_SF"/>
</dbReference>
<proteinExistence type="inferred from homology"/>
<dbReference type="Pfam" id="PF04433">
    <property type="entry name" value="SWIRM"/>
    <property type="match status" value="1"/>
</dbReference>
<keyword evidence="10" id="KW-1185">Reference proteome</keyword>
<dbReference type="FunCoup" id="A0A2P6NZZ4">
    <property type="interactions" value="539"/>
</dbReference>
<dbReference type="InterPro" id="IPR012347">
    <property type="entry name" value="Ferritin-like"/>
</dbReference>
<dbReference type="Pfam" id="PF02915">
    <property type="entry name" value="Rubrerythrin"/>
    <property type="match status" value="1"/>
</dbReference>
<evidence type="ECO:0000256" key="2">
    <source>
        <dbReference type="ARBA" id="ARBA00005995"/>
    </source>
</evidence>
<sequence>MLSNITRRATLFNRVKVAPTISRTKFQPRRFVATENETTLEGSKTFDNLRDALAAKSMSQTRLKYFANKADLQGYSDVGRTLKDLSEGDLSHCNGHMFYLEEVGDPITSLPIGPTPDNIQAVIASKEHEINNIYGEYIQIAKDEGFEDVAEWFNTVQAAERKALEKLKSLQQTFDMIRKKRINKKRNITPTGEGEEAVRAADLPLDSMSDLEASVFQFLVTKDTPLLYIYIRNFILGQWQKRVPQQGVILLSEILPLIHVGVAKKYHDYVTAVYEFLHRYGYINSGFKTVEDYPCPSRDKARRKKVVVVGCGMAGVAAATQLRDLGFKVQVVEAQDRVGGRTHTDKSFGFGVDLGASIIVGTQGNPLTNVFQQLKTKLHPLNDTGCPIIDTDGEQISETADITVEDTFNQLLEKTKTLDYYDTLWDALQSQMRIAKSKPKTEQHRRIFNWHVANLEYACGTHLQNDDAEEWEGDHCLPEGGYGVVTQLLSERLDVSLGRAVHSIDYRKDKVQVETSKGNVECDAALVTVSLGVLKSRTIKFEPPLPPWKEAVIDDLGFGLLNKVVLCFPFVFWNENMSWYGITQEDEENRGELYMLWNLYKVCGKPVLVGLIAGDAAYESEKETSDAMVEKMMKKLRSHFGENIPAPLNQQVTRWGSNPYIRGSYSYVGVNCTGQDYDTLSLPLDNKLFFAGEACSRYHPATAAGAYATGLRAAGKMADALLGPISMKCDHKQLGHVFDVESQKGVFPDIARLPPTPTPPATNQEVNVKTNGKATQKRPLMSGTGPDRKVSKWLRDLI</sequence>
<dbReference type="SUPFAM" id="SSF51905">
    <property type="entry name" value="FAD/NAD(P)-binding domain"/>
    <property type="match status" value="1"/>
</dbReference>
<feature type="region of interest" description="Disordered" evidence="6">
    <location>
        <begin position="752"/>
        <end position="788"/>
    </location>
</feature>
<protein>
    <submittedName>
        <fullName evidence="9">Amine oxidase family protein</fullName>
    </submittedName>
</protein>
<comment type="cofactor">
    <cofactor evidence="1">
        <name>FAD</name>
        <dbReference type="ChEBI" id="CHEBI:57692"/>
    </cofactor>
</comment>
<feature type="domain" description="Ferritin-like diiron" evidence="7">
    <location>
        <begin position="39"/>
        <end position="178"/>
    </location>
</feature>